<dbReference type="InterPro" id="IPR029052">
    <property type="entry name" value="Metallo-depent_PP-like"/>
</dbReference>
<dbReference type="Proteomes" id="UP000799429">
    <property type="component" value="Unassembled WGS sequence"/>
</dbReference>
<dbReference type="AlphaFoldDB" id="A0A9P4S2U0"/>
<dbReference type="OrthoDB" id="550558at2759"/>
<evidence type="ECO:0000313" key="2">
    <source>
        <dbReference type="EMBL" id="KAF2834625.1"/>
    </source>
</evidence>
<evidence type="ECO:0000259" key="1">
    <source>
        <dbReference type="Pfam" id="PF00149"/>
    </source>
</evidence>
<feature type="domain" description="Calcineurin-like phosphoesterase" evidence="1">
    <location>
        <begin position="19"/>
        <end position="201"/>
    </location>
</feature>
<keyword evidence="3" id="KW-1185">Reference proteome</keyword>
<dbReference type="EMBL" id="MU006116">
    <property type="protein sequence ID" value="KAF2834625.1"/>
    <property type="molecule type" value="Genomic_DNA"/>
</dbReference>
<evidence type="ECO:0000313" key="3">
    <source>
        <dbReference type="Proteomes" id="UP000799429"/>
    </source>
</evidence>
<dbReference type="Pfam" id="PF00149">
    <property type="entry name" value="Metallophos"/>
    <property type="match status" value="1"/>
</dbReference>
<dbReference type="Gene3D" id="3.60.21.10">
    <property type="match status" value="1"/>
</dbReference>
<dbReference type="PANTHER" id="PTHR37844:SF2">
    <property type="entry name" value="SER_THR PROTEIN PHOSPHATASE SUPERFAMILY (AFU_ORTHOLOGUE AFUA_1G14840)"/>
    <property type="match status" value="1"/>
</dbReference>
<dbReference type="SUPFAM" id="SSF56300">
    <property type="entry name" value="Metallo-dependent phosphatases"/>
    <property type="match status" value="1"/>
</dbReference>
<dbReference type="PANTHER" id="PTHR37844">
    <property type="entry name" value="SER/THR PROTEIN PHOSPHATASE SUPERFAMILY (AFU_ORTHOLOGUE AFUA_1G14840)"/>
    <property type="match status" value="1"/>
</dbReference>
<gene>
    <name evidence="2" type="ORF">M501DRAFT_1020605</name>
</gene>
<dbReference type="GO" id="GO:0016787">
    <property type="term" value="F:hydrolase activity"/>
    <property type="evidence" value="ECO:0007669"/>
    <property type="project" value="InterPro"/>
</dbReference>
<organism evidence="2 3">
    <name type="scientific">Patellaria atrata CBS 101060</name>
    <dbReference type="NCBI Taxonomy" id="1346257"/>
    <lineage>
        <taxon>Eukaryota</taxon>
        <taxon>Fungi</taxon>
        <taxon>Dikarya</taxon>
        <taxon>Ascomycota</taxon>
        <taxon>Pezizomycotina</taxon>
        <taxon>Dothideomycetes</taxon>
        <taxon>Dothideomycetes incertae sedis</taxon>
        <taxon>Patellariales</taxon>
        <taxon>Patellariaceae</taxon>
        <taxon>Patellaria</taxon>
    </lineage>
</organism>
<protein>
    <recommendedName>
        <fullName evidence="1">Calcineurin-like phosphoesterase domain-containing protein</fullName>
    </recommendedName>
</protein>
<name>A0A9P4S2U0_9PEZI</name>
<proteinExistence type="predicted"/>
<accession>A0A9P4S2U0</accession>
<sequence length="217" mass="24627">MCLLGDIGLAKDEGLFIFLEKLLAGTPNLKIFYVMGNHEPYQISIQDTQSGFSAFEKSMTHQYDHRFILLDRKRFDSNETITVLGCTLWTSIMPSEILTVSSRLTDWNEIRGIKGWSVDDHLNAHKEDLTWLNQEVQKTNQTEPDRQIAILTYHSLATDPTANNSAHTGNDVKLGFVTDLSSQSCWTNPQVKLWAFGHNHYSCSYRDEANGKLVVSN</sequence>
<reference evidence="2" key="1">
    <citation type="journal article" date="2020" name="Stud. Mycol.">
        <title>101 Dothideomycetes genomes: a test case for predicting lifestyles and emergence of pathogens.</title>
        <authorList>
            <person name="Haridas S."/>
            <person name="Albert R."/>
            <person name="Binder M."/>
            <person name="Bloem J."/>
            <person name="Labutti K."/>
            <person name="Salamov A."/>
            <person name="Andreopoulos B."/>
            <person name="Baker S."/>
            <person name="Barry K."/>
            <person name="Bills G."/>
            <person name="Bluhm B."/>
            <person name="Cannon C."/>
            <person name="Castanera R."/>
            <person name="Culley D."/>
            <person name="Daum C."/>
            <person name="Ezra D."/>
            <person name="Gonzalez J."/>
            <person name="Henrissat B."/>
            <person name="Kuo A."/>
            <person name="Liang C."/>
            <person name="Lipzen A."/>
            <person name="Lutzoni F."/>
            <person name="Magnuson J."/>
            <person name="Mondo S."/>
            <person name="Nolan M."/>
            <person name="Ohm R."/>
            <person name="Pangilinan J."/>
            <person name="Park H.-J."/>
            <person name="Ramirez L."/>
            <person name="Alfaro M."/>
            <person name="Sun H."/>
            <person name="Tritt A."/>
            <person name="Yoshinaga Y."/>
            <person name="Zwiers L.-H."/>
            <person name="Turgeon B."/>
            <person name="Goodwin S."/>
            <person name="Spatafora J."/>
            <person name="Crous P."/>
            <person name="Grigoriev I."/>
        </authorList>
    </citation>
    <scope>NUCLEOTIDE SEQUENCE</scope>
    <source>
        <strain evidence="2">CBS 101060</strain>
    </source>
</reference>
<comment type="caution">
    <text evidence="2">The sequence shown here is derived from an EMBL/GenBank/DDBJ whole genome shotgun (WGS) entry which is preliminary data.</text>
</comment>
<dbReference type="InterPro" id="IPR004843">
    <property type="entry name" value="Calcineurin-like_PHP"/>
</dbReference>